<dbReference type="Gene3D" id="3.20.20.190">
    <property type="entry name" value="Phosphatidylinositol (PI) phosphodiesterase"/>
    <property type="match status" value="1"/>
</dbReference>
<name>A0ABU3VU75_9GAMM</name>
<dbReference type="EMBL" id="JAWIIJ010000002">
    <property type="protein sequence ID" value="MDV2077552.1"/>
    <property type="molecule type" value="Genomic_DNA"/>
</dbReference>
<reference evidence="2 3" key="1">
    <citation type="submission" date="2023-10" db="EMBL/GenBank/DDBJ databases">
        <title>Characteristics and mechanism of a salt-tolerant marine origin heterotrophic nitrifying- aerobic denitrifying bacteria Marinobacter xestospongiae HN1.</title>
        <authorList>
            <person name="Qi R."/>
        </authorList>
    </citation>
    <scope>NUCLEOTIDE SEQUENCE [LARGE SCALE GENOMIC DNA]</scope>
    <source>
        <strain evidence="2 3">HN1</strain>
    </source>
</reference>
<dbReference type="PROSITE" id="PS50007">
    <property type="entry name" value="PIPLC_X_DOMAIN"/>
    <property type="match status" value="1"/>
</dbReference>
<dbReference type="PANTHER" id="PTHR46211">
    <property type="entry name" value="GLYCEROPHOSPHORYL DIESTER PHOSPHODIESTERASE"/>
    <property type="match status" value="1"/>
</dbReference>
<evidence type="ECO:0000313" key="2">
    <source>
        <dbReference type="EMBL" id="MDV2077552.1"/>
    </source>
</evidence>
<evidence type="ECO:0000259" key="1">
    <source>
        <dbReference type="PROSITE" id="PS51704"/>
    </source>
</evidence>
<organism evidence="2 3">
    <name type="scientific">Marinobacter xestospongiae</name>
    <dbReference type="NCBI Taxonomy" id="994319"/>
    <lineage>
        <taxon>Bacteria</taxon>
        <taxon>Pseudomonadati</taxon>
        <taxon>Pseudomonadota</taxon>
        <taxon>Gammaproteobacteria</taxon>
        <taxon>Pseudomonadales</taxon>
        <taxon>Marinobacteraceae</taxon>
        <taxon>Marinobacter</taxon>
    </lineage>
</organism>
<gene>
    <name evidence="2" type="ORF">RYS15_02615</name>
</gene>
<dbReference type="InterPro" id="IPR017946">
    <property type="entry name" value="PLC-like_Pdiesterase_TIM-brl"/>
</dbReference>
<dbReference type="SUPFAM" id="SSF51695">
    <property type="entry name" value="PLC-like phosphodiesterases"/>
    <property type="match status" value="1"/>
</dbReference>
<accession>A0ABU3VU75</accession>
<dbReference type="InterPro" id="IPR030395">
    <property type="entry name" value="GP_PDE_dom"/>
</dbReference>
<proteinExistence type="predicted"/>
<dbReference type="CDD" id="cd08556">
    <property type="entry name" value="GDPD"/>
    <property type="match status" value="1"/>
</dbReference>
<feature type="domain" description="GP-PDE" evidence="1">
    <location>
        <begin position="1"/>
        <end position="237"/>
    </location>
</feature>
<dbReference type="PROSITE" id="PS51704">
    <property type="entry name" value="GP_PDE"/>
    <property type="match status" value="1"/>
</dbReference>
<sequence length="266" mass="30347">MIIYGHRGARGEAPENTLAGFEHAYRHGIRRFEFDLLLSSDGQPVVIHDLTVDRTTSDSGKVADYTAAELGRMDARHGTAAWASPTPIPTLDQVLAAIPDFEHLQLEVKSDKRHRLNILCNRLTELIQRHDLFERVVVTSADTWFLQEIRRRNRRIAIGAVVERRFPNPVQVASRLNCDYLILNWKLCSAKLVEEAHRRELQVSVWTVNRIHDMLTLEQHGVDSIITDYPTSTKIYFDNRRQALPHLARTTDADGREAGQPSLSNQ</sequence>
<dbReference type="PANTHER" id="PTHR46211:SF1">
    <property type="entry name" value="GLYCEROPHOSPHODIESTER PHOSPHODIESTERASE, CYTOPLASMIC"/>
    <property type="match status" value="1"/>
</dbReference>
<evidence type="ECO:0000313" key="3">
    <source>
        <dbReference type="Proteomes" id="UP001269819"/>
    </source>
</evidence>
<comment type="caution">
    <text evidence="2">The sequence shown here is derived from an EMBL/GenBank/DDBJ whole genome shotgun (WGS) entry which is preliminary data.</text>
</comment>
<dbReference type="Pfam" id="PF03009">
    <property type="entry name" value="GDPD"/>
    <property type="match status" value="1"/>
</dbReference>
<dbReference type="RefSeq" id="WP_316972487.1">
    <property type="nucleotide sequence ID" value="NZ_JAWIIJ010000002.1"/>
</dbReference>
<keyword evidence="3" id="KW-1185">Reference proteome</keyword>
<dbReference type="Proteomes" id="UP001269819">
    <property type="component" value="Unassembled WGS sequence"/>
</dbReference>
<protein>
    <submittedName>
        <fullName evidence="2">Glycerophosphodiester phosphodiesterase</fullName>
    </submittedName>
</protein>